<evidence type="ECO:0000256" key="2">
    <source>
        <dbReference type="ARBA" id="ARBA00004496"/>
    </source>
</evidence>
<evidence type="ECO:0000256" key="3">
    <source>
        <dbReference type="ARBA" id="ARBA00008346"/>
    </source>
</evidence>
<keyword evidence="13" id="KW-1185">Reference proteome</keyword>
<keyword evidence="7" id="KW-0456">Lyase</keyword>
<dbReference type="HAMAP" id="MF_00595">
    <property type="entry name" value="PEPcase_type1"/>
    <property type="match status" value="1"/>
</dbReference>
<dbReference type="PROSITE" id="PS00781">
    <property type="entry name" value="PEPCASE_1"/>
    <property type="match status" value="1"/>
</dbReference>
<sequence>METATGVGNLINSSSYESFISPKDGSFRESVDFSIPLKNDIDYIRSSLLSIIGSHCGRETYEAVEKIRELSYIYDTQQEDANFAELCQYIESLPEDKMLMATSFFSNMCNIVNYADYVHRLRRRRAFERGDSEMFQRYSCDEIFHELLQHGFTPDDIHRYICQIQCEMVLTAHPTQAVRRSLLSKLSKIATCLLERDRSDLTPAERERLAQVLECSLVALWRTDEVRRTKPKPEDEARSALQVVEDTIWKAVPRYIRSVDRSLAKIGAPPLPLDAVPFLFGSWAGGDRDGNPFVTAEVTRRVCLLNRLRALNLYLQEVEELLFDLSLHYASEELLEYNKRLPVSNTEYLEKEKLKYKEFWNHVPPAEPYRLLLAYIRDRLTATKVYTEDLLGNRPISEPDPQSPIYTHIDELLEPLLVMYRSLHETGDGVIAEDHLKDFIRQAKCFGLDLVRLDIRQEADRHTEAMSAITEYIGVGKYSEWDEEKRLSFLNQVLSSRRPLIPRHFPCDNNVQEVLDTFRTCSELGASSLGAYIISMCMAASDVLLVEVFQREFCATRPTQRVVPLLETIHALQGATKMMETLFSNPWYRQHLKDSFGNVQEIMVGYSDSGKDGGRLTSAWELYKAQESVTKVAEKYGITLRFFHGRGGTVGRGGGPQHLAILSQPPGTINKYFRVTIQGEVIQQDFGLPGLADRTLECYLTAILKAEMMPYSQVKAEWRELMDSMSQISYKTYRSVVYEQKDFVKYFRCATPEQEIGRLNIGSRPQKRKDGGVETLRAIPWIFAWNQTRLHLPVWLGTGAAIEYAKKMNKLETLQTMYKEWPFVHSFFDLMTMVLAKADSRIAAKYDTELVPKELQTFGSSLRHLLAETIDRVLNVTGEKRLLDNDMVMQRAMDSRRQWLTPMHIVQVEILKRLRAGMETQTIVDTLVISMKAIAAGMQNTG</sequence>
<reference evidence="12 13" key="1">
    <citation type="submission" date="2022-07" db="EMBL/GenBank/DDBJ databases">
        <title>Genome-wide signatures of adaptation to extreme environments.</title>
        <authorList>
            <person name="Cho C.H."/>
            <person name="Yoon H.S."/>
        </authorList>
    </citation>
    <scope>NUCLEOTIDE SEQUENCE [LARGE SCALE GENOMIC DNA]</scope>
    <source>
        <strain evidence="12 13">108.79 E11</strain>
    </source>
</reference>
<evidence type="ECO:0000256" key="11">
    <source>
        <dbReference type="PROSITE-ProRule" id="PRU10112"/>
    </source>
</evidence>
<evidence type="ECO:0000256" key="1">
    <source>
        <dbReference type="ARBA" id="ARBA00001946"/>
    </source>
</evidence>
<dbReference type="Gene3D" id="1.20.1440.90">
    <property type="entry name" value="Phosphoenolpyruvate/pyruvate domain"/>
    <property type="match status" value="1"/>
</dbReference>
<evidence type="ECO:0000313" key="13">
    <source>
        <dbReference type="Proteomes" id="UP001300502"/>
    </source>
</evidence>
<evidence type="ECO:0000256" key="5">
    <source>
        <dbReference type="ARBA" id="ARBA00022490"/>
    </source>
</evidence>
<dbReference type="InterPro" id="IPR015813">
    <property type="entry name" value="Pyrv/PenolPyrv_kinase-like_dom"/>
</dbReference>
<evidence type="ECO:0000256" key="8">
    <source>
        <dbReference type="ARBA" id="ARBA00023300"/>
    </source>
</evidence>
<comment type="subcellular location">
    <subcellularLocation>
        <location evidence="2">Cytoplasm</location>
    </subcellularLocation>
</comment>
<organism evidence="12 13">
    <name type="scientific">Galdieria yellowstonensis</name>
    <dbReference type="NCBI Taxonomy" id="3028027"/>
    <lineage>
        <taxon>Eukaryota</taxon>
        <taxon>Rhodophyta</taxon>
        <taxon>Bangiophyceae</taxon>
        <taxon>Galdieriales</taxon>
        <taxon>Galdieriaceae</taxon>
        <taxon>Galdieria</taxon>
    </lineage>
</organism>
<dbReference type="GO" id="GO:0006099">
    <property type="term" value="P:tricarboxylic acid cycle"/>
    <property type="evidence" value="ECO:0007669"/>
    <property type="project" value="InterPro"/>
</dbReference>
<evidence type="ECO:0000256" key="6">
    <source>
        <dbReference type="ARBA" id="ARBA00022842"/>
    </source>
</evidence>
<dbReference type="EC" id="4.1.1.31" evidence="4"/>
<comment type="cofactor">
    <cofactor evidence="1">
        <name>Mg(2+)</name>
        <dbReference type="ChEBI" id="CHEBI:18420"/>
    </cofactor>
</comment>
<comment type="caution">
    <text evidence="12">The sequence shown here is derived from an EMBL/GenBank/DDBJ whole genome shotgun (WGS) entry which is preliminary data.</text>
</comment>
<proteinExistence type="inferred from homology"/>
<dbReference type="EMBL" id="JANCYU010000048">
    <property type="protein sequence ID" value="KAK4527127.1"/>
    <property type="molecule type" value="Genomic_DNA"/>
</dbReference>
<name>A0AAV9II57_9RHOD</name>
<dbReference type="InterPro" id="IPR022805">
    <property type="entry name" value="PEP_COase_bac/pln-type"/>
</dbReference>
<evidence type="ECO:0000256" key="7">
    <source>
        <dbReference type="ARBA" id="ARBA00023239"/>
    </source>
</evidence>
<dbReference type="PROSITE" id="PS00393">
    <property type="entry name" value="PEPCASE_2"/>
    <property type="match status" value="1"/>
</dbReference>
<dbReference type="PANTHER" id="PTHR30523:SF6">
    <property type="entry name" value="PHOSPHOENOLPYRUVATE CARBOXYLASE"/>
    <property type="match status" value="1"/>
</dbReference>
<gene>
    <name evidence="12" type="ORF">GAYE_SCF35G5049</name>
</gene>
<dbReference type="GO" id="GO:0015977">
    <property type="term" value="P:carbon fixation"/>
    <property type="evidence" value="ECO:0007669"/>
    <property type="project" value="UniProtKB-KW"/>
</dbReference>
<evidence type="ECO:0000256" key="9">
    <source>
        <dbReference type="ARBA" id="ARBA00048995"/>
    </source>
</evidence>
<dbReference type="InterPro" id="IPR018129">
    <property type="entry name" value="PEP_COase_Lys_AS"/>
</dbReference>
<comment type="similarity">
    <text evidence="3">Belongs to the PEPCase type 1 family.</text>
</comment>
<dbReference type="FunFam" id="1.20.1440.90:FF:000001">
    <property type="entry name" value="Phosphoenolpyruvate carboxylase 1"/>
    <property type="match status" value="1"/>
</dbReference>
<feature type="active site" evidence="11">
    <location>
        <position position="611"/>
    </location>
</feature>
<keyword evidence="6" id="KW-0460">Magnesium</keyword>
<evidence type="ECO:0000256" key="10">
    <source>
        <dbReference type="PROSITE-ProRule" id="PRU10111"/>
    </source>
</evidence>
<evidence type="ECO:0000313" key="12">
    <source>
        <dbReference type="EMBL" id="KAK4527127.1"/>
    </source>
</evidence>
<accession>A0AAV9II57</accession>
<dbReference type="PANTHER" id="PTHR30523">
    <property type="entry name" value="PHOSPHOENOLPYRUVATE CARBOXYLASE"/>
    <property type="match status" value="1"/>
</dbReference>
<dbReference type="PRINTS" id="PR00150">
    <property type="entry name" value="PEPCARBXLASE"/>
</dbReference>
<keyword evidence="5" id="KW-0963">Cytoplasm</keyword>
<dbReference type="Proteomes" id="UP001300502">
    <property type="component" value="Unassembled WGS sequence"/>
</dbReference>
<dbReference type="SUPFAM" id="SSF51621">
    <property type="entry name" value="Phosphoenolpyruvate/pyruvate domain"/>
    <property type="match status" value="1"/>
</dbReference>
<comment type="catalytic activity">
    <reaction evidence="9">
        <text>oxaloacetate + phosphate = phosphoenolpyruvate + hydrogencarbonate</text>
        <dbReference type="Rhea" id="RHEA:28370"/>
        <dbReference type="ChEBI" id="CHEBI:16452"/>
        <dbReference type="ChEBI" id="CHEBI:17544"/>
        <dbReference type="ChEBI" id="CHEBI:43474"/>
        <dbReference type="ChEBI" id="CHEBI:58702"/>
        <dbReference type="EC" id="4.1.1.31"/>
    </reaction>
</comment>
<keyword evidence="8" id="KW-0120">Carbon dioxide fixation</keyword>
<dbReference type="GO" id="GO:0005829">
    <property type="term" value="C:cytosol"/>
    <property type="evidence" value="ECO:0007669"/>
    <property type="project" value="TreeGrafter"/>
</dbReference>
<dbReference type="Pfam" id="PF00311">
    <property type="entry name" value="PEPcase"/>
    <property type="match status" value="1"/>
</dbReference>
<dbReference type="AlphaFoldDB" id="A0AAV9II57"/>
<dbReference type="InterPro" id="IPR033129">
    <property type="entry name" value="PEPCASE_His_AS"/>
</dbReference>
<protein>
    <recommendedName>
        <fullName evidence="4">phosphoenolpyruvate carboxylase</fullName>
        <ecNumber evidence="4">4.1.1.31</ecNumber>
    </recommendedName>
</protein>
<feature type="active site" evidence="10">
    <location>
        <position position="173"/>
    </location>
</feature>
<dbReference type="NCBIfam" id="NF000584">
    <property type="entry name" value="PRK00009.1"/>
    <property type="match status" value="1"/>
</dbReference>
<dbReference type="GO" id="GO:0008964">
    <property type="term" value="F:phosphoenolpyruvate carboxylase activity"/>
    <property type="evidence" value="ECO:0007669"/>
    <property type="project" value="UniProtKB-EC"/>
</dbReference>
<dbReference type="InterPro" id="IPR021135">
    <property type="entry name" value="PEP_COase"/>
</dbReference>
<evidence type="ECO:0000256" key="4">
    <source>
        <dbReference type="ARBA" id="ARBA00012305"/>
    </source>
</evidence>